<feature type="compositionally biased region" description="Basic residues" evidence="1">
    <location>
        <begin position="21"/>
        <end position="30"/>
    </location>
</feature>
<organism evidence="2 3">
    <name type="scientific">Stylonychia lemnae</name>
    <name type="common">Ciliate</name>
    <dbReference type="NCBI Taxonomy" id="5949"/>
    <lineage>
        <taxon>Eukaryota</taxon>
        <taxon>Sar</taxon>
        <taxon>Alveolata</taxon>
        <taxon>Ciliophora</taxon>
        <taxon>Intramacronucleata</taxon>
        <taxon>Spirotrichea</taxon>
        <taxon>Stichotrichia</taxon>
        <taxon>Sporadotrichida</taxon>
        <taxon>Oxytrichidae</taxon>
        <taxon>Stylonychinae</taxon>
        <taxon>Stylonychia</taxon>
    </lineage>
</organism>
<sequence length="310" mass="36350">MSSGEDSTAQQHQQRSEILNRSHHYKKSSKITKQAFKELFAFEENDRDKKQLKKDFKKIEKQNKGQVKFKHLLDYYLSGSENFGGQMKEIDSRKILEALESENDQGFNERLLKLICVNQAIMKFQKELNNLQEFKEDILSSLQYKLFFNALMLSDEEDPSDKLQNFLSTMKIQQQSIIQENQEFDKNIQQIDMKLQNMMTFMNDFAVNFQTSLRDTSTSFRPSSSSYSMRPSSQGYRAGLLTTQVWPKSRMLFAIVSKMSKEGYLNEQQRGVLKDLILDYDQRLLTCLQEYEIGGDREKLYYNLIQIANG</sequence>
<dbReference type="Proteomes" id="UP000039865">
    <property type="component" value="Unassembled WGS sequence"/>
</dbReference>
<keyword evidence="3" id="KW-1185">Reference proteome</keyword>
<evidence type="ECO:0000313" key="3">
    <source>
        <dbReference type="Proteomes" id="UP000039865"/>
    </source>
</evidence>
<dbReference type="EMBL" id="CCKQ01006679">
    <property type="protein sequence ID" value="CDW78000.1"/>
    <property type="molecule type" value="Genomic_DNA"/>
</dbReference>
<dbReference type="OrthoDB" id="313391at2759"/>
<evidence type="ECO:0000313" key="2">
    <source>
        <dbReference type="EMBL" id="CDW78000.1"/>
    </source>
</evidence>
<accession>A0A078A6W8</accession>
<protein>
    <submittedName>
        <fullName evidence="2">Uncharacterized protein</fullName>
    </submittedName>
</protein>
<dbReference type="AlphaFoldDB" id="A0A078A6W8"/>
<evidence type="ECO:0000256" key="1">
    <source>
        <dbReference type="SAM" id="MobiDB-lite"/>
    </source>
</evidence>
<reference evidence="2 3" key="1">
    <citation type="submission" date="2014-06" db="EMBL/GenBank/DDBJ databases">
        <authorList>
            <person name="Swart Estienne"/>
        </authorList>
    </citation>
    <scope>NUCLEOTIDE SEQUENCE [LARGE SCALE GENOMIC DNA]</scope>
    <source>
        <strain evidence="2 3">130c</strain>
    </source>
</reference>
<feature type="compositionally biased region" description="Polar residues" evidence="1">
    <location>
        <begin position="1"/>
        <end position="13"/>
    </location>
</feature>
<name>A0A078A6W8_STYLE</name>
<gene>
    <name evidence="2" type="primary">Contig18793.g19936</name>
    <name evidence="2" type="ORF">STYLEM_6969</name>
</gene>
<proteinExistence type="predicted"/>
<dbReference type="InParanoid" id="A0A078A6W8"/>
<feature type="region of interest" description="Disordered" evidence="1">
    <location>
        <begin position="1"/>
        <end position="30"/>
    </location>
</feature>